<sequence length="289" mass="32569">MILFYSTTITEIIICQVIIGVLPGAIVTVSIMIYTEYTSPKYRGVFLTVKAATFFWGIWVANVIGAFFYWKNIAIVMFVCCALSSTIFFWPESPMWLASKGRFDECALVHRWLNGHDPGSEKELSSLIKLHKAKLSNVNEKKSIKNEFRKYMEAIKMKTFYKPILLSVLTGLLYICSGKLACSAYAITIIKKITTSEEAAYNGMLILDGFTILGIGLSTSVVIILVYKYLPETKDKTVPEIHRLIVENAIELPEESAEEKMYVFKAINDGDARNSYLAIEGDCIEKQDV</sequence>
<evidence type="ECO:0008006" key="8">
    <source>
        <dbReference type="Google" id="ProtNLM"/>
    </source>
</evidence>
<proteinExistence type="predicted"/>
<protein>
    <recommendedName>
        <fullName evidence="8">Major facilitator superfamily (MFS) profile domain-containing protein</fullName>
    </recommendedName>
</protein>
<evidence type="ECO:0000256" key="4">
    <source>
        <dbReference type="ARBA" id="ARBA00023136"/>
    </source>
</evidence>
<dbReference type="Pfam" id="PF00083">
    <property type="entry name" value="Sugar_tr"/>
    <property type="match status" value="1"/>
</dbReference>
<dbReference type="PANTHER" id="PTHR48021:SF1">
    <property type="entry name" value="GH07001P-RELATED"/>
    <property type="match status" value="1"/>
</dbReference>
<dbReference type="InterPro" id="IPR005829">
    <property type="entry name" value="Sugar_transporter_CS"/>
</dbReference>
<dbReference type="PANTHER" id="PTHR48021">
    <property type="match status" value="1"/>
</dbReference>
<name>A0A5E4Q3X5_9NEOP</name>
<comment type="subcellular location">
    <subcellularLocation>
        <location evidence="1">Membrane</location>
        <topology evidence="1">Multi-pass membrane protein</topology>
    </subcellularLocation>
</comment>
<feature type="transmembrane region" description="Helical" evidence="5">
    <location>
        <begin position="45"/>
        <end position="67"/>
    </location>
</feature>
<evidence type="ECO:0000256" key="2">
    <source>
        <dbReference type="ARBA" id="ARBA00022692"/>
    </source>
</evidence>
<feature type="transmembrane region" description="Helical" evidence="5">
    <location>
        <begin position="199"/>
        <end position="227"/>
    </location>
</feature>
<dbReference type="InterPro" id="IPR005828">
    <property type="entry name" value="MFS_sugar_transport-like"/>
</dbReference>
<keyword evidence="3 5" id="KW-1133">Transmembrane helix</keyword>
<dbReference type="PROSITE" id="PS00217">
    <property type="entry name" value="SUGAR_TRANSPORT_2"/>
    <property type="match status" value="1"/>
</dbReference>
<organism evidence="6 7">
    <name type="scientific">Leptidea sinapis</name>
    <dbReference type="NCBI Taxonomy" id="189913"/>
    <lineage>
        <taxon>Eukaryota</taxon>
        <taxon>Metazoa</taxon>
        <taxon>Ecdysozoa</taxon>
        <taxon>Arthropoda</taxon>
        <taxon>Hexapoda</taxon>
        <taxon>Insecta</taxon>
        <taxon>Pterygota</taxon>
        <taxon>Neoptera</taxon>
        <taxon>Endopterygota</taxon>
        <taxon>Lepidoptera</taxon>
        <taxon>Glossata</taxon>
        <taxon>Ditrysia</taxon>
        <taxon>Papilionoidea</taxon>
        <taxon>Pieridae</taxon>
        <taxon>Dismorphiinae</taxon>
        <taxon>Leptidea</taxon>
    </lineage>
</organism>
<accession>A0A5E4Q3X5</accession>
<feature type="transmembrane region" description="Helical" evidence="5">
    <location>
        <begin position="73"/>
        <end position="90"/>
    </location>
</feature>
<feature type="transmembrane region" description="Helical" evidence="5">
    <location>
        <begin position="164"/>
        <end position="187"/>
    </location>
</feature>
<keyword evidence="4 5" id="KW-0472">Membrane</keyword>
<feature type="transmembrane region" description="Helical" evidence="5">
    <location>
        <begin position="12"/>
        <end position="33"/>
    </location>
</feature>
<evidence type="ECO:0000256" key="5">
    <source>
        <dbReference type="SAM" id="Phobius"/>
    </source>
</evidence>
<reference evidence="6 7" key="1">
    <citation type="submission" date="2017-07" db="EMBL/GenBank/DDBJ databases">
        <authorList>
            <person name="Talla V."/>
            <person name="Backstrom N."/>
        </authorList>
    </citation>
    <scope>NUCLEOTIDE SEQUENCE [LARGE SCALE GENOMIC DNA]</scope>
</reference>
<evidence type="ECO:0000256" key="1">
    <source>
        <dbReference type="ARBA" id="ARBA00004141"/>
    </source>
</evidence>
<evidence type="ECO:0000256" key="3">
    <source>
        <dbReference type="ARBA" id="ARBA00022989"/>
    </source>
</evidence>
<dbReference type="Proteomes" id="UP000324832">
    <property type="component" value="Unassembled WGS sequence"/>
</dbReference>
<dbReference type="AlphaFoldDB" id="A0A5E4Q3X5"/>
<dbReference type="EMBL" id="FZQP02001149">
    <property type="protein sequence ID" value="VVC91956.1"/>
    <property type="molecule type" value="Genomic_DNA"/>
</dbReference>
<dbReference type="GO" id="GO:0022857">
    <property type="term" value="F:transmembrane transporter activity"/>
    <property type="evidence" value="ECO:0007669"/>
    <property type="project" value="InterPro"/>
</dbReference>
<dbReference type="InterPro" id="IPR050549">
    <property type="entry name" value="MFS_Trehalose_Transporter"/>
</dbReference>
<dbReference type="SUPFAM" id="SSF103473">
    <property type="entry name" value="MFS general substrate transporter"/>
    <property type="match status" value="1"/>
</dbReference>
<keyword evidence="7" id="KW-1185">Reference proteome</keyword>
<evidence type="ECO:0000313" key="7">
    <source>
        <dbReference type="Proteomes" id="UP000324832"/>
    </source>
</evidence>
<evidence type="ECO:0000313" key="6">
    <source>
        <dbReference type="EMBL" id="VVC91956.1"/>
    </source>
</evidence>
<gene>
    <name evidence="6" type="ORF">LSINAPIS_LOCUS4501</name>
</gene>
<dbReference type="GO" id="GO:0016020">
    <property type="term" value="C:membrane"/>
    <property type="evidence" value="ECO:0007669"/>
    <property type="project" value="UniProtKB-SubCell"/>
</dbReference>
<keyword evidence="2 5" id="KW-0812">Transmembrane</keyword>
<dbReference type="Gene3D" id="1.20.1250.20">
    <property type="entry name" value="MFS general substrate transporter like domains"/>
    <property type="match status" value="1"/>
</dbReference>
<dbReference type="InterPro" id="IPR036259">
    <property type="entry name" value="MFS_trans_sf"/>
</dbReference>